<dbReference type="EMBL" id="JACTUZ010000025">
    <property type="protein sequence ID" value="MBC9177014.1"/>
    <property type="molecule type" value="Genomic_DNA"/>
</dbReference>
<organism evidence="3 4">
    <name type="scientific">Pseudoroseomonas ludipueritiae</name>
    <dbReference type="NCBI Taxonomy" id="198093"/>
    <lineage>
        <taxon>Bacteria</taxon>
        <taxon>Pseudomonadati</taxon>
        <taxon>Pseudomonadota</taxon>
        <taxon>Alphaproteobacteria</taxon>
        <taxon>Acetobacterales</taxon>
        <taxon>Acetobacteraceae</taxon>
        <taxon>Pseudoroseomonas</taxon>
    </lineage>
</organism>
<gene>
    <name evidence="3" type="ORF">IBL25_08675</name>
</gene>
<dbReference type="InterPro" id="IPR042100">
    <property type="entry name" value="Bug_dom1"/>
</dbReference>
<evidence type="ECO:0000256" key="2">
    <source>
        <dbReference type="SAM" id="MobiDB-lite"/>
    </source>
</evidence>
<sequence>MTNGKLTGRPPETPDSLIRPGGATLGRRGLLVATGLGVLAAPRILRAEIAAFGSRPIEVVTHSGVGGGTDITARMVMVHAPAELGTELIVVNKTGGSGAAALAYAAQRPKDGHTLLLMTQTHLITMLRNRTATQIDDLVGVARATEDPQIVMVRADSPLRSADEFLSVGKSRALKFGITHVGSVDHVATMAFAKAAGIRPATAVPFRGGGDIVVNLVGGNIDVGLLNYAEAEAQIRAGEVRPLMVLANERVSALPDTPTAKEQRIDYASATTRGFAVMKGTPEDRIAKLEQGLLKAMASPTYTTYLKNSGQASTSAAGRATWHAQLVAFSNDSRQALADLGVTQ</sequence>
<evidence type="ECO:0000313" key="3">
    <source>
        <dbReference type="EMBL" id="MBC9177014.1"/>
    </source>
</evidence>
<dbReference type="Gene3D" id="3.40.190.10">
    <property type="entry name" value="Periplasmic binding protein-like II"/>
    <property type="match status" value="1"/>
</dbReference>
<keyword evidence="4" id="KW-1185">Reference proteome</keyword>
<comment type="similarity">
    <text evidence="1">Belongs to the UPF0065 (bug) family.</text>
</comment>
<dbReference type="PIRSF" id="PIRSF017082">
    <property type="entry name" value="YflP"/>
    <property type="match status" value="1"/>
</dbReference>
<dbReference type="PANTHER" id="PTHR42928">
    <property type="entry name" value="TRICARBOXYLATE-BINDING PROTEIN"/>
    <property type="match status" value="1"/>
</dbReference>
<dbReference type="Proteomes" id="UP000603940">
    <property type="component" value="Unassembled WGS sequence"/>
</dbReference>
<comment type="caution">
    <text evidence="3">The sequence shown here is derived from an EMBL/GenBank/DDBJ whole genome shotgun (WGS) entry which is preliminary data.</text>
</comment>
<dbReference type="CDD" id="cd07012">
    <property type="entry name" value="PBP2_Bug_TTT"/>
    <property type="match status" value="1"/>
</dbReference>
<accession>A0ABR7R5R8</accession>
<feature type="region of interest" description="Disordered" evidence="2">
    <location>
        <begin position="1"/>
        <end position="20"/>
    </location>
</feature>
<name>A0ABR7R5R8_9PROT</name>
<dbReference type="Gene3D" id="3.40.190.150">
    <property type="entry name" value="Bordetella uptake gene, domain 1"/>
    <property type="match status" value="1"/>
</dbReference>
<dbReference type="RefSeq" id="WP_187778155.1">
    <property type="nucleotide sequence ID" value="NZ_JACTUZ010000025.1"/>
</dbReference>
<evidence type="ECO:0000313" key="4">
    <source>
        <dbReference type="Proteomes" id="UP000603940"/>
    </source>
</evidence>
<proteinExistence type="inferred from homology"/>
<dbReference type="SUPFAM" id="SSF53850">
    <property type="entry name" value="Periplasmic binding protein-like II"/>
    <property type="match status" value="1"/>
</dbReference>
<reference evidence="3 4" key="1">
    <citation type="journal article" date="2009" name="Int. J. Syst. Evol. Microbiol.">
        <title>Transfer of Teichococcus ludipueritiae and Muricoccus roseus to the genus Roseomonas, as Roseomonas ludipueritiae comb. nov. and Roseomonas rosea comb. nov., respectively, and emended description of the genus Roseomonas.</title>
        <authorList>
            <person name="Sanchez-Porro C."/>
            <person name="Gallego V."/>
            <person name="Busse H.J."/>
            <person name="Kampfer P."/>
            <person name="Ventosa A."/>
        </authorList>
    </citation>
    <scope>NUCLEOTIDE SEQUENCE [LARGE SCALE GENOMIC DNA]</scope>
    <source>
        <strain evidence="3 4">DSM 14915</strain>
    </source>
</reference>
<dbReference type="InterPro" id="IPR005064">
    <property type="entry name" value="BUG"/>
</dbReference>
<dbReference type="PANTHER" id="PTHR42928:SF5">
    <property type="entry name" value="BLR1237 PROTEIN"/>
    <property type="match status" value="1"/>
</dbReference>
<evidence type="ECO:0000256" key="1">
    <source>
        <dbReference type="ARBA" id="ARBA00006987"/>
    </source>
</evidence>
<protein>
    <submittedName>
        <fullName evidence="3">Tripartite tricarboxylate transporter substrate binding protein</fullName>
    </submittedName>
</protein>
<dbReference type="Pfam" id="PF03401">
    <property type="entry name" value="TctC"/>
    <property type="match status" value="1"/>
</dbReference>